<dbReference type="Proteomes" id="UP000035199">
    <property type="component" value="Chromosome"/>
</dbReference>
<dbReference type="PATRIC" id="fig|571915.4.peg.1314"/>
<reference evidence="2" key="2">
    <citation type="submission" date="2015-05" db="EMBL/GenBank/DDBJ databases">
        <title>Complete genome sequence of Corynebacterium mustelae DSM 45274, isolated from various tissues of a male ferret with lethal sepsis.</title>
        <authorList>
            <person name="Ruckert C."/>
            <person name="Albersmeier A."/>
            <person name="Winkler A."/>
            <person name="Tauch A."/>
        </authorList>
    </citation>
    <scope>NUCLEOTIDE SEQUENCE [LARGE SCALE GENOMIC DNA]</scope>
    <source>
        <strain evidence="2">DSM 45274</strain>
    </source>
</reference>
<evidence type="ECO:0000313" key="2">
    <source>
        <dbReference type="Proteomes" id="UP000035199"/>
    </source>
</evidence>
<dbReference type="EMBL" id="CP011542">
    <property type="protein sequence ID" value="AKK05572.1"/>
    <property type="molecule type" value="Genomic_DNA"/>
</dbReference>
<reference evidence="1 2" key="1">
    <citation type="journal article" date="2015" name="Genome Announc.">
        <title>Complete Genome Sequence of the Type Strain Corynebacterium mustelae DSM 45274, Isolated from Various Tissues of a Male Ferret with Lethal Sepsis.</title>
        <authorList>
            <person name="Ruckert C."/>
            <person name="Eimer J."/>
            <person name="Winkler A."/>
            <person name="Tauch A."/>
        </authorList>
    </citation>
    <scope>NUCLEOTIDE SEQUENCE [LARGE SCALE GENOMIC DNA]</scope>
    <source>
        <strain evidence="1 2">DSM 45274</strain>
    </source>
</reference>
<dbReference type="KEGG" id="cmv:CMUST_06180"/>
<evidence type="ECO:0000313" key="1">
    <source>
        <dbReference type="EMBL" id="AKK05572.1"/>
    </source>
</evidence>
<gene>
    <name evidence="1" type="ORF">CMUST_06180</name>
</gene>
<proteinExistence type="predicted"/>
<protein>
    <submittedName>
        <fullName evidence="1">Uncharacterized protein</fullName>
    </submittedName>
</protein>
<dbReference type="STRING" id="571915.CMUST_06180"/>
<accession>A0A0G3H360</accession>
<name>A0A0G3H360_9CORY</name>
<sequence length="131" mass="14529">MVIAHPRSLARPTPLWRPPTVRLPAVSSEKHLNATFTRHRIGPHVQQQLRIYGETQPAAYLVTVRISSPNGNNINPAVSEAWLRTIVGEDRAYCVHEITGEPTATFVWLVDGRFRPLPSPASLFSNADQAA</sequence>
<dbReference type="AlphaFoldDB" id="A0A0G3H360"/>
<keyword evidence="2" id="KW-1185">Reference proteome</keyword>
<organism evidence="1 2">
    <name type="scientific">Corynebacterium mustelae</name>
    <dbReference type="NCBI Taxonomy" id="571915"/>
    <lineage>
        <taxon>Bacteria</taxon>
        <taxon>Bacillati</taxon>
        <taxon>Actinomycetota</taxon>
        <taxon>Actinomycetes</taxon>
        <taxon>Mycobacteriales</taxon>
        <taxon>Corynebacteriaceae</taxon>
        <taxon>Corynebacterium</taxon>
    </lineage>
</organism>